<evidence type="ECO:0000313" key="1">
    <source>
        <dbReference type="EMBL" id="MBX3891360.1"/>
    </source>
</evidence>
<dbReference type="AlphaFoldDB" id="A0AAW4Q6U7"/>
<sequence>MPTSTAWVEPEVFLTHGNVTVYHTYRDDDVAQGTQTFWYTTSSTSDDEHFDVRDVQVPSAALLKNRPPFLAADCNPAFATATNEQKAEWQRQWTEWNMEGGGQDQAIMAILKEGIDLGLISAED</sequence>
<dbReference type="EMBL" id="QGBI01000014">
    <property type="protein sequence ID" value="MBX3891360.1"/>
    <property type="molecule type" value="Genomic_DNA"/>
</dbReference>
<organism evidence="1 2">
    <name type="scientific">Ralstonia pickettii</name>
    <name type="common">Burkholderia pickettii</name>
    <dbReference type="NCBI Taxonomy" id="329"/>
    <lineage>
        <taxon>Bacteria</taxon>
        <taxon>Pseudomonadati</taxon>
        <taxon>Pseudomonadota</taxon>
        <taxon>Betaproteobacteria</taxon>
        <taxon>Burkholderiales</taxon>
        <taxon>Burkholderiaceae</taxon>
        <taxon>Ralstonia</taxon>
    </lineage>
</organism>
<name>A0AAW4Q6U7_RALPI</name>
<reference evidence="1" key="1">
    <citation type="submission" date="2018-06" db="EMBL/GenBank/DDBJ databases">
        <authorList>
            <person name="O'Rourke A."/>
        </authorList>
    </citation>
    <scope>NUCLEOTIDE SEQUENCE</scope>
    <source>
        <strain evidence="1">132550021-3</strain>
    </source>
</reference>
<gene>
    <name evidence="1" type="ORF">DEE74_15960</name>
</gene>
<comment type="caution">
    <text evidence="1">The sequence shown here is derived from an EMBL/GenBank/DDBJ whole genome shotgun (WGS) entry which is preliminary data.</text>
</comment>
<proteinExistence type="predicted"/>
<evidence type="ECO:0000313" key="2">
    <source>
        <dbReference type="Proteomes" id="UP001199322"/>
    </source>
</evidence>
<dbReference type="Proteomes" id="UP001199322">
    <property type="component" value="Unassembled WGS sequence"/>
</dbReference>
<protein>
    <submittedName>
        <fullName evidence="1">Uncharacterized protein</fullName>
    </submittedName>
</protein>
<accession>A0AAW4Q6U7</accession>